<proteinExistence type="predicted"/>
<evidence type="ECO:0000256" key="1">
    <source>
        <dbReference type="SAM" id="Phobius"/>
    </source>
</evidence>
<dbReference type="OrthoDB" id="5086500at2759"/>
<accession>A0A9P9IH81</accession>
<evidence type="ECO:0000313" key="3">
    <source>
        <dbReference type="Proteomes" id="UP000738349"/>
    </source>
</evidence>
<dbReference type="InterPro" id="IPR046536">
    <property type="entry name" value="DUF6601"/>
</dbReference>
<dbReference type="Pfam" id="PF20246">
    <property type="entry name" value="DUF6601"/>
    <property type="match status" value="1"/>
</dbReference>
<dbReference type="Proteomes" id="UP000738349">
    <property type="component" value="Unassembled WGS sequence"/>
</dbReference>
<organism evidence="2 3">
    <name type="scientific">Dactylonectria macrodidyma</name>
    <dbReference type="NCBI Taxonomy" id="307937"/>
    <lineage>
        <taxon>Eukaryota</taxon>
        <taxon>Fungi</taxon>
        <taxon>Dikarya</taxon>
        <taxon>Ascomycota</taxon>
        <taxon>Pezizomycotina</taxon>
        <taxon>Sordariomycetes</taxon>
        <taxon>Hypocreomycetidae</taxon>
        <taxon>Hypocreales</taxon>
        <taxon>Nectriaceae</taxon>
        <taxon>Dactylonectria</taxon>
    </lineage>
</organism>
<dbReference type="PANTHER" id="PTHR34414:SF1">
    <property type="entry name" value="SUBTILISIN-LIKE SERINE PROTEASE"/>
    <property type="match status" value="1"/>
</dbReference>
<reference evidence="2" key="1">
    <citation type="journal article" date="2021" name="Nat. Commun.">
        <title>Genetic determinants of endophytism in the Arabidopsis root mycobiome.</title>
        <authorList>
            <person name="Mesny F."/>
            <person name="Miyauchi S."/>
            <person name="Thiergart T."/>
            <person name="Pickel B."/>
            <person name="Atanasova L."/>
            <person name="Karlsson M."/>
            <person name="Huettel B."/>
            <person name="Barry K.W."/>
            <person name="Haridas S."/>
            <person name="Chen C."/>
            <person name="Bauer D."/>
            <person name="Andreopoulos W."/>
            <person name="Pangilinan J."/>
            <person name="LaButti K."/>
            <person name="Riley R."/>
            <person name="Lipzen A."/>
            <person name="Clum A."/>
            <person name="Drula E."/>
            <person name="Henrissat B."/>
            <person name="Kohler A."/>
            <person name="Grigoriev I.V."/>
            <person name="Martin F.M."/>
            <person name="Hacquard S."/>
        </authorList>
    </citation>
    <scope>NUCLEOTIDE SEQUENCE</scope>
    <source>
        <strain evidence="2">MPI-CAGE-AT-0147</strain>
    </source>
</reference>
<feature type="transmembrane region" description="Helical" evidence="1">
    <location>
        <begin position="225"/>
        <end position="248"/>
    </location>
</feature>
<name>A0A9P9IH81_9HYPO</name>
<dbReference type="AlphaFoldDB" id="A0A9P9IH81"/>
<protein>
    <submittedName>
        <fullName evidence="2">Uncharacterized protein</fullName>
    </submittedName>
</protein>
<keyword evidence="3" id="KW-1185">Reference proteome</keyword>
<evidence type="ECO:0000313" key="2">
    <source>
        <dbReference type="EMBL" id="KAH7120556.1"/>
    </source>
</evidence>
<keyword evidence="1" id="KW-1133">Transmembrane helix</keyword>
<dbReference type="EMBL" id="JAGMUV010000025">
    <property type="protein sequence ID" value="KAH7120556.1"/>
    <property type="molecule type" value="Genomic_DNA"/>
</dbReference>
<sequence>MPDELPKVTDRHQPSNGCLKNPLRVVPFVQTPASHLLPASYRIDDGETGSVIIVASTAHVKNDLSFERLDKIYGWLWLAGFRTPPRPLSYQRAISRKIIVCEETGLHLAWSHGGIFLKPLPRYLLDEQFWHHHLMQDEHLYGLAMGLLLSYVALIQYESDFSIAKDEHLVPQELTWNEWVGVTAKVLTQAHPVVNRRYRYGELYLPRLNHIFTAHGYCGGYYWELINLSALAPITLATVYIALVLSAMQVGLATRTLGGNDLFQNASYGFAVFSIFSPIALALFLVLLGSIYFCFTSIGTLRSGWQANSITQSLEQAGTA</sequence>
<comment type="caution">
    <text evidence="2">The sequence shown here is derived from an EMBL/GenBank/DDBJ whole genome shotgun (WGS) entry which is preliminary data.</text>
</comment>
<keyword evidence="1" id="KW-0812">Transmembrane</keyword>
<dbReference type="PANTHER" id="PTHR34414">
    <property type="entry name" value="HET DOMAIN-CONTAINING PROTEIN-RELATED"/>
    <property type="match status" value="1"/>
</dbReference>
<keyword evidence="1" id="KW-0472">Membrane</keyword>
<feature type="transmembrane region" description="Helical" evidence="1">
    <location>
        <begin position="268"/>
        <end position="295"/>
    </location>
</feature>
<gene>
    <name evidence="2" type="ORF">EDB81DRAFT_861647</name>
</gene>